<name>A0A1B0ZX66_9RHOB</name>
<dbReference type="OrthoDB" id="928930at2"/>
<evidence type="ECO:0000313" key="3">
    <source>
        <dbReference type="Proteomes" id="UP000092565"/>
    </source>
</evidence>
<dbReference type="Proteomes" id="UP001218364">
    <property type="component" value="Unassembled WGS sequence"/>
</dbReference>
<dbReference type="EMBL" id="JARCJK010000001">
    <property type="protein sequence ID" value="MDE4164395.1"/>
    <property type="molecule type" value="Genomic_DNA"/>
</dbReference>
<evidence type="ECO:0000313" key="2">
    <source>
        <dbReference type="EMBL" id="MDE4164395.1"/>
    </source>
</evidence>
<dbReference type="AlphaFoldDB" id="A0A1B0ZX66"/>
<dbReference type="EMBL" id="CP015124">
    <property type="protein sequence ID" value="ANP38699.1"/>
    <property type="molecule type" value="Genomic_DNA"/>
</dbReference>
<dbReference type="RefSeq" id="WP_065273318.1">
    <property type="nucleotide sequence ID" value="NZ_CP015124.1"/>
</dbReference>
<sequence length="355" mass="39782">MKDSAEPSSVSVRLRKRLGRTYQRMRFLSSLRHLHGPRGVFAAPDEVTLIALVRDGSYYLDAFFDHYSSLGIRHFVFFDNGSEDDTIARIRERPGTAILQSRLPWGQFENMFRSYAAQRYAHNRWCLIVDMDEIFDFEGRAEVGLQGLTRYMSTRGYTAMMAQMLEMFPKEPLAEVADMPYPEVLRRFSWCDLSAITSYNYDAPDTGLSYFLNQNRIAAGGSQPLRVLFGGVRAKVFSEHCCLTKHPLVFVGPGVEAGVHPHAATGVTLAPMTGLLRHYKFANDSLARDRKSVAEAAIAHGEDQLRLSVLSSNPDLSLWSEAALQAPDIATLQDKGFLIASEDYSQHIRASAEGD</sequence>
<dbReference type="Proteomes" id="UP000092565">
    <property type="component" value="Chromosome"/>
</dbReference>
<accession>A0A1B0ZX66</accession>
<proteinExistence type="predicted"/>
<dbReference type="Pfam" id="PF13704">
    <property type="entry name" value="Glyco_tranf_2_4"/>
    <property type="match status" value="1"/>
</dbReference>
<evidence type="ECO:0000313" key="1">
    <source>
        <dbReference type="EMBL" id="ANP38699.1"/>
    </source>
</evidence>
<reference evidence="2 4" key="2">
    <citation type="submission" date="2023-02" db="EMBL/GenBank/DDBJ databases">
        <title>Population genomics of bacteria associated with diatom.</title>
        <authorList>
            <person name="Xie J."/>
            <person name="Wang H."/>
        </authorList>
    </citation>
    <scope>NUCLEOTIDE SEQUENCE [LARGE SCALE GENOMIC DNA]</scope>
    <source>
        <strain evidence="2 4">PT47_8</strain>
    </source>
</reference>
<protein>
    <submittedName>
        <fullName evidence="2">Glycosyltransferase family 2 protein</fullName>
    </submittedName>
</protein>
<keyword evidence="3" id="KW-1185">Reference proteome</keyword>
<reference evidence="1 3" key="1">
    <citation type="submission" date="2016-04" db="EMBL/GenBank/DDBJ databases">
        <authorList>
            <person name="Evans L.H."/>
            <person name="Alamgir A."/>
            <person name="Owens N."/>
            <person name="Weber N.D."/>
            <person name="Virtaneva K."/>
            <person name="Barbian K."/>
            <person name="Babar A."/>
            <person name="Rosenke K."/>
        </authorList>
    </citation>
    <scope>NUCLEOTIDE SEQUENCE [LARGE SCALE GENOMIC DNA]</scope>
    <source>
        <strain evidence="1 3">JL2886</strain>
    </source>
</reference>
<evidence type="ECO:0000313" key="4">
    <source>
        <dbReference type="Proteomes" id="UP001218364"/>
    </source>
</evidence>
<dbReference type="PATRIC" id="fig|60890.4.peg.3734"/>
<organism evidence="1 3">
    <name type="scientific">Phaeobacter gallaeciensis</name>
    <dbReference type="NCBI Taxonomy" id="60890"/>
    <lineage>
        <taxon>Bacteria</taxon>
        <taxon>Pseudomonadati</taxon>
        <taxon>Pseudomonadota</taxon>
        <taxon>Alphaproteobacteria</taxon>
        <taxon>Rhodobacterales</taxon>
        <taxon>Roseobacteraceae</taxon>
        <taxon>Phaeobacter</taxon>
    </lineage>
</organism>
<gene>
    <name evidence="1" type="ORF">JL2886_03830</name>
    <name evidence="2" type="ORF">PXK24_01730</name>
</gene>